<accession>A0A3M9MFL5</accession>
<protein>
    <submittedName>
        <fullName evidence="1">Uncharacterized protein</fullName>
    </submittedName>
</protein>
<gene>
    <name evidence="1" type="ORF">EFY87_05150</name>
</gene>
<reference evidence="1 2" key="1">
    <citation type="submission" date="2018-11" db="EMBL/GenBank/DDBJ databases">
        <title>Draft genome of Simplicispira Flexivirga sp. BO-16.</title>
        <authorList>
            <person name="Im W.T."/>
        </authorList>
    </citation>
    <scope>NUCLEOTIDE SEQUENCE [LARGE SCALE GENOMIC DNA]</scope>
    <source>
        <strain evidence="1 2">BO-16</strain>
    </source>
</reference>
<sequence length="65" mass="7145">MEQPPKFWQSARAGTVTAWGWSARSAEEAFAVAGERLAVALKAIRSGLPRTAARLRTYRRCAPTI</sequence>
<proteinExistence type="predicted"/>
<dbReference type="Proteomes" id="UP000271678">
    <property type="component" value="Unassembled WGS sequence"/>
</dbReference>
<name>A0A3M9MFL5_9MICO</name>
<organism evidence="1 2">
    <name type="scientific">Flexivirga caeni</name>
    <dbReference type="NCBI Taxonomy" id="2294115"/>
    <lineage>
        <taxon>Bacteria</taxon>
        <taxon>Bacillati</taxon>
        <taxon>Actinomycetota</taxon>
        <taxon>Actinomycetes</taxon>
        <taxon>Micrococcales</taxon>
        <taxon>Dermacoccaceae</taxon>
        <taxon>Flexivirga</taxon>
    </lineage>
</organism>
<dbReference type="RefSeq" id="WP_123270390.1">
    <property type="nucleotide sequence ID" value="NZ_RJJQ01000003.1"/>
</dbReference>
<comment type="caution">
    <text evidence="1">The sequence shown here is derived from an EMBL/GenBank/DDBJ whole genome shotgun (WGS) entry which is preliminary data.</text>
</comment>
<dbReference type="EMBL" id="RJJQ01000003">
    <property type="protein sequence ID" value="RNI24350.1"/>
    <property type="molecule type" value="Genomic_DNA"/>
</dbReference>
<dbReference type="AlphaFoldDB" id="A0A3M9MFL5"/>
<evidence type="ECO:0000313" key="1">
    <source>
        <dbReference type="EMBL" id="RNI24350.1"/>
    </source>
</evidence>
<keyword evidence="2" id="KW-1185">Reference proteome</keyword>
<evidence type="ECO:0000313" key="2">
    <source>
        <dbReference type="Proteomes" id="UP000271678"/>
    </source>
</evidence>